<evidence type="ECO:0000259" key="2">
    <source>
        <dbReference type="PROSITE" id="PS50003"/>
    </source>
</evidence>
<dbReference type="Proteomes" id="UP000664169">
    <property type="component" value="Unassembled WGS sequence"/>
</dbReference>
<dbReference type="InterPro" id="IPR057334">
    <property type="entry name" value="PH_2nd_LRR"/>
</dbReference>
<dbReference type="PROSITE" id="PS50003">
    <property type="entry name" value="PH_DOMAIN"/>
    <property type="match status" value="1"/>
</dbReference>
<gene>
    <name evidence="3" type="ORF">GOMPHAMPRED_007782</name>
</gene>
<dbReference type="SUPFAM" id="SSF50729">
    <property type="entry name" value="PH domain-like"/>
    <property type="match status" value="1"/>
</dbReference>
<dbReference type="AlphaFoldDB" id="A0A8H3F1U3"/>
<proteinExistence type="predicted"/>
<evidence type="ECO:0000256" key="1">
    <source>
        <dbReference type="SAM" id="MobiDB-lite"/>
    </source>
</evidence>
<dbReference type="EMBL" id="CAJPDQ010000007">
    <property type="protein sequence ID" value="CAF9912831.1"/>
    <property type="molecule type" value="Genomic_DNA"/>
</dbReference>
<feature type="compositionally biased region" description="Low complexity" evidence="1">
    <location>
        <begin position="1000"/>
        <end position="1010"/>
    </location>
</feature>
<dbReference type="SMART" id="SM00368">
    <property type="entry name" value="LRR_RI"/>
    <property type="match status" value="4"/>
</dbReference>
<dbReference type="PANTHER" id="PTHR24112:SF66">
    <property type="entry name" value="LEUCINE-RICH REPEAT, ISOFORM F"/>
    <property type="match status" value="1"/>
</dbReference>
<evidence type="ECO:0000313" key="3">
    <source>
        <dbReference type="EMBL" id="CAF9912831.1"/>
    </source>
</evidence>
<organism evidence="3 4">
    <name type="scientific">Gomphillus americanus</name>
    <dbReference type="NCBI Taxonomy" id="1940652"/>
    <lineage>
        <taxon>Eukaryota</taxon>
        <taxon>Fungi</taxon>
        <taxon>Dikarya</taxon>
        <taxon>Ascomycota</taxon>
        <taxon>Pezizomycotina</taxon>
        <taxon>Lecanoromycetes</taxon>
        <taxon>OSLEUM clade</taxon>
        <taxon>Ostropomycetidae</taxon>
        <taxon>Ostropales</taxon>
        <taxon>Graphidaceae</taxon>
        <taxon>Gomphilloideae</taxon>
        <taxon>Gomphillus</taxon>
    </lineage>
</organism>
<dbReference type="SUPFAM" id="SSF52047">
    <property type="entry name" value="RNI-like"/>
    <property type="match status" value="1"/>
</dbReference>
<feature type="domain" description="PH" evidence="2">
    <location>
        <begin position="138"/>
        <end position="273"/>
    </location>
</feature>
<reference evidence="3" key="1">
    <citation type="submission" date="2021-03" db="EMBL/GenBank/DDBJ databases">
        <authorList>
            <person name="Tagirdzhanova G."/>
        </authorList>
    </citation>
    <scope>NUCLEOTIDE SEQUENCE</scope>
</reference>
<dbReference type="InterPro" id="IPR032675">
    <property type="entry name" value="LRR_dom_sf"/>
</dbReference>
<name>A0A8H3F1U3_9LECA</name>
<sequence length="1152" mass="127823">MATPGDVAILQLSSMDKKRGKGRSIFRPQLAALKTIHDVQEIALPATYALRKKTRHPAVSSQASPSSPSSGVSSEIFLEQRDAAQAKHRNKSRPKSVFGSFNSYHALEDERGSLTKTISDTNSVDDSSFLSLSGKAMALLHHGEVQVGGSMFRKKTQYLVLTDTHLLRFKNQVKAAEVFSEIPSSPNHTPLSAHYRMSSGGSGTESQLHTDVHNTVPLQNMVAVYKLDDGRSSFSIELASYEEPSNTATITTIQLNDPQEADLWLSCLKAAITKSRLTGVSPFGQKAIAYAARQLESESDYMPSHFQMFTVTQRASRSGTSPLTEDVQKLVSSVLYLVIGLHKLHLLPLPRASRTGSSSSLSELSGTSYGIACLSAINLQPEDDAFHLSFRSPLHPCSTLHLASTSVQDIALCLRQAADHIRPLWVEQPFTWHVPTNIDENILPLPSFEDEDHLSFDRTLTAYCVGYGIDPSNIRYTVDYDCVDAPEFILLGPNNSKRTGYNSSELLAVLRALRYNESFRSISFRQVKLDALHNLCDRHGSEHFSWSSKSGRAIRLPRLDTTPLLVQELQCLALKSTQLKKVDFSDSLTRQASAFTERDRGSGICEAIFPLCTLRLTNIDWISLSGIALSFLDLEYLRAAGTRKACHFRGLELSRCSLTEDSLDFTLSSIKEQCGTLDCLDLSNNPAKINHVVLMNYLEHFTQIRHLNLSKLSFMSNSGPILTASMYSQWKLDVLDLSSTSLNPESVNNLAAYLASQQSSTLGTLRLENCMLTGEDVAKLLQSTVHGWSEPRKLHLYVSGNRLEKKHNKLVKAIAASSTPTHLTMQALEYNDEKNFRHLLHALATSTALEYLDISRVSIPYDASEEACEELKFMFENNRWLKELNISGEVAHLEAVTLGRGICDALRGLMKNKTLEVLRIENQALGFPGAEALATVLESSNCTLRQIYCDNNKMGLQAFSMLVNAIEGNENLLWLAAMNKDRHWNREKIEKEAEDYINSSATATTTSTRSSVRKALSNAVPGRSASHRSVEKYSPSRVTEQDLEAAMARIDDSWDIQTDRLSGYLKRNYDRAHDLNLLEFPSGSESRPSTGLASLKTALAGMSIDHTPRAEHDRQLTISTTKGMMLEDEVKLDLNEESFGNELTMGMSIINH</sequence>
<dbReference type="InterPro" id="IPR051279">
    <property type="entry name" value="PP1-Reg/Actin-Interact_Protein"/>
</dbReference>
<dbReference type="GO" id="GO:0034315">
    <property type="term" value="P:regulation of Arp2/3 complex-mediated actin nucleation"/>
    <property type="evidence" value="ECO:0007669"/>
    <property type="project" value="TreeGrafter"/>
</dbReference>
<keyword evidence="4" id="KW-1185">Reference proteome</keyword>
<dbReference type="SMART" id="SM00233">
    <property type="entry name" value="PH"/>
    <property type="match status" value="1"/>
</dbReference>
<dbReference type="OrthoDB" id="120976at2759"/>
<protein>
    <recommendedName>
        <fullName evidence="2">PH domain-containing protein</fullName>
    </recommendedName>
</protein>
<accession>A0A8H3F1U3</accession>
<dbReference type="InterPro" id="IPR001849">
    <property type="entry name" value="PH_domain"/>
</dbReference>
<feature type="region of interest" description="Disordered" evidence="1">
    <location>
        <begin position="1000"/>
        <end position="1037"/>
    </location>
</feature>
<dbReference type="GO" id="GO:0005886">
    <property type="term" value="C:plasma membrane"/>
    <property type="evidence" value="ECO:0007669"/>
    <property type="project" value="TreeGrafter"/>
</dbReference>
<evidence type="ECO:0000313" key="4">
    <source>
        <dbReference type="Proteomes" id="UP000664169"/>
    </source>
</evidence>
<dbReference type="Pfam" id="PF25353">
    <property type="entry name" value="PH_2nd_LRR"/>
    <property type="match status" value="1"/>
</dbReference>
<dbReference type="Gene3D" id="3.80.10.10">
    <property type="entry name" value="Ribonuclease Inhibitor"/>
    <property type="match status" value="1"/>
</dbReference>
<dbReference type="PANTHER" id="PTHR24112">
    <property type="entry name" value="LEUCINE-RICH REPEAT, ISOFORM F-RELATED"/>
    <property type="match status" value="1"/>
</dbReference>
<comment type="caution">
    <text evidence="3">The sequence shown here is derived from an EMBL/GenBank/DDBJ whole genome shotgun (WGS) entry which is preliminary data.</text>
</comment>